<feature type="transmembrane region" description="Helical" evidence="13">
    <location>
        <begin position="98"/>
        <end position="120"/>
    </location>
</feature>
<gene>
    <name evidence="15" type="ORF">GDO81_029505</name>
</gene>
<feature type="transmembrane region" description="Helical" evidence="13">
    <location>
        <begin position="26"/>
        <end position="49"/>
    </location>
</feature>
<dbReference type="GO" id="GO:0005886">
    <property type="term" value="C:plasma membrane"/>
    <property type="evidence" value="ECO:0007669"/>
    <property type="project" value="UniProtKB-SubCell"/>
</dbReference>
<evidence type="ECO:0000256" key="9">
    <source>
        <dbReference type="ARBA" id="ARBA00023157"/>
    </source>
</evidence>
<evidence type="ECO:0000256" key="10">
    <source>
        <dbReference type="ARBA" id="ARBA00023170"/>
    </source>
</evidence>
<keyword evidence="7" id="KW-0297">G-protein coupled receptor</keyword>
<evidence type="ECO:0000313" key="15">
    <source>
        <dbReference type="EMBL" id="KAG8546933.1"/>
    </source>
</evidence>
<dbReference type="EMBL" id="WNYA01000893">
    <property type="protein sequence ID" value="KAG8546933.1"/>
    <property type="molecule type" value="Genomic_DNA"/>
</dbReference>
<keyword evidence="16" id="KW-1185">Reference proteome</keyword>
<dbReference type="InterPro" id="IPR017452">
    <property type="entry name" value="GPCR_Rhodpsn_7TM"/>
</dbReference>
<evidence type="ECO:0000256" key="12">
    <source>
        <dbReference type="ARBA" id="ARBA00023224"/>
    </source>
</evidence>
<evidence type="ECO:0000256" key="4">
    <source>
        <dbReference type="ARBA" id="ARBA00022692"/>
    </source>
</evidence>
<comment type="caution">
    <text evidence="15">The sequence shown here is derived from an EMBL/GenBank/DDBJ whole genome shotgun (WGS) entry which is preliminary data.</text>
</comment>
<keyword evidence="5" id="KW-0552">Olfaction</keyword>
<keyword evidence="2" id="KW-1003">Cell membrane</keyword>
<dbReference type="GO" id="GO:0004930">
    <property type="term" value="F:G protein-coupled receptor activity"/>
    <property type="evidence" value="ECO:0007669"/>
    <property type="project" value="UniProtKB-KW"/>
</dbReference>
<dbReference type="PRINTS" id="PR00245">
    <property type="entry name" value="OLFACTORYR"/>
</dbReference>
<evidence type="ECO:0000313" key="16">
    <source>
        <dbReference type="Proteomes" id="UP000824782"/>
    </source>
</evidence>
<organism evidence="15 16">
    <name type="scientific">Engystomops pustulosus</name>
    <name type="common">Tungara frog</name>
    <name type="synonym">Physalaemus pustulosus</name>
    <dbReference type="NCBI Taxonomy" id="76066"/>
    <lineage>
        <taxon>Eukaryota</taxon>
        <taxon>Metazoa</taxon>
        <taxon>Chordata</taxon>
        <taxon>Craniata</taxon>
        <taxon>Vertebrata</taxon>
        <taxon>Euteleostomi</taxon>
        <taxon>Amphibia</taxon>
        <taxon>Batrachia</taxon>
        <taxon>Anura</taxon>
        <taxon>Neobatrachia</taxon>
        <taxon>Hyloidea</taxon>
        <taxon>Leptodactylidae</taxon>
        <taxon>Leiuperinae</taxon>
        <taxon>Engystomops</taxon>
    </lineage>
</organism>
<proteinExistence type="predicted"/>
<keyword evidence="10" id="KW-0675">Receptor</keyword>
<keyword evidence="9" id="KW-1015">Disulfide bond</keyword>
<evidence type="ECO:0000256" key="11">
    <source>
        <dbReference type="ARBA" id="ARBA00023180"/>
    </source>
</evidence>
<evidence type="ECO:0000256" key="3">
    <source>
        <dbReference type="ARBA" id="ARBA00022606"/>
    </source>
</evidence>
<evidence type="ECO:0000256" key="5">
    <source>
        <dbReference type="ARBA" id="ARBA00022725"/>
    </source>
</evidence>
<dbReference type="InterPro" id="IPR000276">
    <property type="entry name" value="GPCR_Rhodpsn"/>
</dbReference>
<dbReference type="InterPro" id="IPR000725">
    <property type="entry name" value="Olfact_rcpt"/>
</dbReference>
<evidence type="ECO:0000256" key="2">
    <source>
        <dbReference type="ARBA" id="ARBA00022475"/>
    </source>
</evidence>
<keyword evidence="4 13" id="KW-0812">Transmembrane</keyword>
<name>A0AAV6ZF51_ENGPU</name>
<reference evidence="15" key="1">
    <citation type="thesis" date="2020" institute="ProQuest LLC" country="789 East Eisenhower Parkway, Ann Arbor, MI, USA">
        <title>Comparative Genomics and Chromosome Evolution.</title>
        <authorList>
            <person name="Mudd A.B."/>
        </authorList>
    </citation>
    <scope>NUCLEOTIDE SEQUENCE</scope>
    <source>
        <strain evidence="15">237g6f4</strain>
        <tissue evidence="15">Blood</tissue>
    </source>
</reference>
<evidence type="ECO:0000259" key="14">
    <source>
        <dbReference type="PROSITE" id="PS50262"/>
    </source>
</evidence>
<dbReference type="Proteomes" id="UP000824782">
    <property type="component" value="Unassembled WGS sequence"/>
</dbReference>
<keyword evidence="6 13" id="KW-1133">Transmembrane helix</keyword>
<dbReference type="SUPFAM" id="SSF81321">
    <property type="entry name" value="Family A G protein-coupled receptor-like"/>
    <property type="match status" value="1"/>
</dbReference>
<dbReference type="PANTHER" id="PTHR24242">
    <property type="entry name" value="G-PROTEIN COUPLED RECEPTOR"/>
    <property type="match status" value="1"/>
</dbReference>
<accession>A0AAV6ZF51</accession>
<keyword evidence="3" id="KW-0716">Sensory transduction</keyword>
<evidence type="ECO:0000256" key="6">
    <source>
        <dbReference type="ARBA" id="ARBA00022989"/>
    </source>
</evidence>
<keyword evidence="12" id="KW-0807">Transducer</keyword>
<evidence type="ECO:0000256" key="8">
    <source>
        <dbReference type="ARBA" id="ARBA00023136"/>
    </source>
</evidence>
<keyword evidence="11" id="KW-0325">Glycoprotein</keyword>
<dbReference type="AlphaFoldDB" id="A0AAV6ZF51"/>
<evidence type="ECO:0000256" key="13">
    <source>
        <dbReference type="SAM" id="Phobius"/>
    </source>
</evidence>
<evidence type="ECO:0000256" key="7">
    <source>
        <dbReference type="ARBA" id="ARBA00023040"/>
    </source>
</evidence>
<sequence length="183" mass="21037">MCEENQTQVTQIRLLGFRGLYKYKTLLFIVFLLTYTLILAGNLLIILLVSTMDHLKTPMFFFLKHLSIADVLLTTSVVPIMLHIILFEGGTLPLWGCIFQLYCFGIFGFTQSFIIAIMSYDRYLAICHPLRYSSVMVPDLCLQLVIGSWSLIIVLVSSEFFVIIQFKFCGINYIDHFFCDFGP</sequence>
<dbReference type="InterPro" id="IPR050939">
    <property type="entry name" value="Olfactory_GPCR1"/>
</dbReference>
<dbReference type="GO" id="GO:0004984">
    <property type="term" value="F:olfactory receptor activity"/>
    <property type="evidence" value="ECO:0007669"/>
    <property type="project" value="InterPro"/>
</dbReference>
<protein>
    <recommendedName>
        <fullName evidence="14">G-protein coupled receptors family 1 profile domain-containing protein</fullName>
    </recommendedName>
</protein>
<keyword evidence="8 13" id="KW-0472">Membrane</keyword>
<dbReference type="PROSITE" id="PS50262">
    <property type="entry name" value="G_PROTEIN_RECEP_F1_2"/>
    <property type="match status" value="1"/>
</dbReference>
<feature type="domain" description="G-protein coupled receptors family 1 profile" evidence="14">
    <location>
        <begin position="41"/>
        <end position="183"/>
    </location>
</feature>
<dbReference type="Pfam" id="PF00001">
    <property type="entry name" value="7tm_1"/>
    <property type="match status" value="1"/>
</dbReference>
<dbReference type="PANTHER" id="PTHR24242:SF412">
    <property type="entry name" value="OLFACTORY RECEPTOR 10A7-LIKE"/>
    <property type="match status" value="1"/>
</dbReference>
<evidence type="ECO:0000256" key="1">
    <source>
        <dbReference type="ARBA" id="ARBA00004651"/>
    </source>
</evidence>
<feature type="transmembrane region" description="Helical" evidence="13">
    <location>
        <begin position="61"/>
        <end position="86"/>
    </location>
</feature>
<dbReference type="Gene3D" id="1.20.1070.10">
    <property type="entry name" value="Rhodopsin 7-helix transmembrane proteins"/>
    <property type="match status" value="1"/>
</dbReference>
<comment type="subcellular location">
    <subcellularLocation>
        <location evidence="1">Cell membrane</location>
        <topology evidence="1">Multi-pass membrane protein</topology>
    </subcellularLocation>
</comment>
<dbReference type="PRINTS" id="PR00237">
    <property type="entry name" value="GPCRRHODOPSN"/>
</dbReference>
<feature type="transmembrane region" description="Helical" evidence="13">
    <location>
        <begin position="140"/>
        <end position="164"/>
    </location>
</feature>